<gene>
    <name evidence="2" type="ORF">SAMN05660831_02702</name>
</gene>
<organism evidence="2 3">
    <name type="scientific">Thiohalospira halophila DSM 15071</name>
    <dbReference type="NCBI Taxonomy" id="1123397"/>
    <lineage>
        <taxon>Bacteria</taxon>
        <taxon>Pseudomonadati</taxon>
        <taxon>Pseudomonadota</taxon>
        <taxon>Gammaproteobacteria</taxon>
        <taxon>Thiohalospirales</taxon>
        <taxon>Thiohalospiraceae</taxon>
        <taxon>Thiohalospira</taxon>
    </lineage>
</organism>
<evidence type="ECO:0000313" key="2">
    <source>
        <dbReference type="EMBL" id="SFD96663.1"/>
    </source>
</evidence>
<protein>
    <submittedName>
        <fullName evidence="2">Uncharacterized protein</fullName>
    </submittedName>
</protein>
<dbReference type="STRING" id="1123397.SAMN05660831_02702"/>
<keyword evidence="1" id="KW-0812">Transmembrane</keyword>
<evidence type="ECO:0000313" key="3">
    <source>
        <dbReference type="Proteomes" id="UP000198611"/>
    </source>
</evidence>
<name>A0A1I1WT86_9GAMM</name>
<dbReference type="EMBL" id="FOMJ01000020">
    <property type="protein sequence ID" value="SFD96663.1"/>
    <property type="molecule type" value="Genomic_DNA"/>
</dbReference>
<evidence type="ECO:0000256" key="1">
    <source>
        <dbReference type="SAM" id="Phobius"/>
    </source>
</evidence>
<reference evidence="2 3" key="1">
    <citation type="submission" date="2016-10" db="EMBL/GenBank/DDBJ databases">
        <authorList>
            <person name="de Groot N.N."/>
        </authorList>
    </citation>
    <scope>NUCLEOTIDE SEQUENCE [LARGE SCALE GENOMIC DNA]</scope>
    <source>
        <strain evidence="2 3">HL3</strain>
    </source>
</reference>
<feature type="transmembrane region" description="Helical" evidence="1">
    <location>
        <begin position="62"/>
        <end position="80"/>
    </location>
</feature>
<dbReference type="Proteomes" id="UP000198611">
    <property type="component" value="Unassembled WGS sequence"/>
</dbReference>
<dbReference type="RefSeq" id="WP_143613323.1">
    <property type="nucleotide sequence ID" value="NZ_FOMJ01000020.1"/>
</dbReference>
<accession>A0A1I1WT86</accession>
<keyword evidence="3" id="KW-1185">Reference proteome</keyword>
<feature type="non-terminal residue" evidence="2">
    <location>
        <position position="127"/>
    </location>
</feature>
<proteinExistence type="predicted"/>
<keyword evidence="1" id="KW-0472">Membrane</keyword>
<sequence>MDEEESLGFSIWGIVMESTAEYVGLMIEPMTTQILPFARVAVTVYILWVAWRLLFGQKEVDVGAAISSVLVILATYSLTLETNAAREWIFDPVLNTSLGLTGFFLDPNSGTVSAGFKAIDGTFENIF</sequence>
<feature type="transmembrane region" description="Helical" evidence="1">
    <location>
        <begin position="34"/>
        <end position="55"/>
    </location>
</feature>
<keyword evidence="1" id="KW-1133">Transmembrane helix</keyword>
<dbReference type="AlphaFoldDB" id="A0A1I1WT86"/>